<comment type="caution">
    <text evidence="2">The sequence shown here is derived from an EMBL/GenBank/DDBJ whole genome shotgun (WGS) entry which is preliminary data.</text>
</comment>
<feature type="region of interest" description="Disordered" evidence="1">
    <location>
        <begin position="442"/>
        <end position="474"/>
    </location>
</feature>
<feature type="region of interest" description="Disordered" evidence="1">
    <location>
        <begin position="77"/>
        <end position="103"/>
    </location>
</feature>
<accession>A0ABW7BY96</accession>
<dbReference type="EMBL" id="JBICZW010000017">
    <property type="protein sequence ID" value="MFG3192113.1"/>
    <property type="molecule type" value="Genomic_DNA"/>
</dbReference>
<reference evidence="2 3" key="1">
    <citation type="submission" date="2024-10" db="EMBL/GenBank/DDBJ databases">
        <title>The Natural Products Discovery Center: Release of the First 8490 Sequenced Strains for Exploring Actinobacteria Biosynthetic Diversity.</title>
        <authorList>
            <person name="Kalkreuter E."/>
            <person name="Kautsar S.A."/>
            <person name="Yang D."/>
            <person name="Bader C.D."/>
            <person name="Teijaro C.N."/>
            <person name="Fluegel L."/>
            <person name="Davis C.M."/>
            <person name="Simpson J.R."/>
            <person name="Lauterbach L."/>
            <person name="Steele A.D."/>
            <person name="Gui C."/>
            <person name="Meng S."/>
            <person name="Li G."/>
            <person name="Viehrig K."/>
            <person name="Ye F."/>
            <person name="Su P."/>
            <person name="Kiefer A.F."/>
            <person name="Nichols A."/>
            <person name="Cepeda A.J."/>
            <person name="Yan W."/>
            <person name="Fan B."/>
            <person name="Jiang Y."/>
            <person name="Adhikari A."/>
            <person name="Zheng C.-J."/>
            <person name="Schuster L."/>
            <person name="Cowan T.M."/>
            <person name="Smanski M.J."/>
            <person name="Chevrette M.G."/>
            <person name="De Carvalho L.P.S."/>
            <person name="Shen B."/>
        </authorList>
    </citation>
    <scope>NUCLEOTIDE SEQUENCE [LARGE SCALE GENOMIC DNA]</scope>
    <source>
        <strain evidence="2 3">NPDC048229</strain>
    </source>
</reference>
<sequence>MQGIQGTAGGYMEQALNKRQQAVLGWVGQGCPDGVWPDSTYKTSGQALQNRGLIKVNKSRGHWSAHLTEKGRQHLIERGIRPVEQSTRPPERPTRKAAPPRPRAVPKALANYADQLLNELAVANDGCLIKPIESGPHAVNWASRVNAARKSGKIPHTQEIHGYRTHRGYEIKLVDIPAWRLTELTPLPAPARLTKPHAVVAALQKQPEPMGLTKPLQGRALRIIQTLIAATTAQGHKASLGTTQGAPPPHRRRKAPPHFSITAHGESVGFLVLQEQDRNEHVPTDKELADAKKHSWMRIPRFDYTPSSRLRFILRGGSPHRASEWADLPDRPLEEQLAEIVQEVGLRGEAAERKRLADQQAREVQQKRWEAAMQEAHVAYAHAYRVKQLGEQADTWYQARRLTEYVAAVGVHATSLPPGQERTEVEAWLAFADAHLQNLTESVSAPKLPTPPKPSGDDLKPFLGHWSPYGPRSY</sequence>
<name>A0ABW7BY96_9ACTN</name>
<keyword evidence="3" id="KW-1185">Reference proteome</keyword>
<protein>
    <recommendedName>
        <fullName evidence="4">PE-PGRS family protein</fullName>
    </recommendedName>
</protein>
<proteinExistence type="predicted"/>
<feature type="region of interest" description="Disordered" evidence="1">
    <location>
        <begin position="235"/>
        <end position="254"/>
    </location>
</feature>
<gene>
    <name evidence="2" type="ORF">ACGFYS_24590</name>
</gene>
<evidence type="ECO:0000313" key="2">
    <source>
        <dbReference type="EMBL" id="MFG3192113.1"/>
    </source>
</evidence>
<evidence type="ECO:0000256" key="1">
    <source>
        <dbReference type="SAM" id="MobiDB-lite"/>
    </source>
</evidence>
<evidence type="ECO:0008006" key="4">
    <source>
        <dbReference type="Google" id="ProtNLM"/>
    </source>
</evidence>
<dbReference type="Proteomes" id="UP001604282">
    <property type="component" value="Unassembled WGS sequence"/>
</dbReference>
<evidence type="ECO:0000313" key="3">
    <source>
        <dbReference type="Proteomes" id="UP001604282"/>
    </source>
</evidence>
<organism evidence="2 3">
    <name type="scientific">Streptomyces omiyaensis</name>
    <dbReference type="NCBI Taxonomy" id="68247"/>
    <lineage>
        <taxon>Bacteria</taxon>
        <taxon>Bacillati</taxon>
        <taxon>Actinomycetota</taxon>
        <taxon>Actinomycetes</taxon>
        <taxon>Kitasatosporales</taxon>
        <taxon>Streptomycetaceae</taxon>
        <taxon>Streptomyces</taxon>
    </lineage>
</organism>
<dbReference type="RefSeq" id="WP_392883880.1">
    <property type="nucleotide sequence ID" value="NZ_JBICZW010000017.1"/>
</dbReference>
<feature type="compositionally biased region" description="Polar residues" evidence="1">
    <location>
        <begin position="235"/>
        <end position="245"/>
    </location>
</feature>